<proteinExistence type="predicted"/>
<evidence type="ECO:0000256" key="7">
    <source>
        <dbReference type="ARBA" id="ARBA00023014"/>
    </source>
</evidence>
<reference evidence="9" key="1">
    <citation type="submission" date="2022-04" db="EMBL/GenBank/DDBJ databases">
        <authorList>
            <person name="Criscuolo A."/>
        </authorList>
    </citation>
    <scope>NUCLEOTIDE SEQUENCE</scope>
    <source>
        <strain evidence="9">CIP111895</strain>
    </source>
</reference>
<keyword evidence="2" id="KW-0004">4Fe-4S</keyword>
<evidence type="ECO:0000259" key="8">
    <source>
        <dbReference type="PROSITE" id="PS51379"/>
    </source>
</evidence>
<dbReference type="EMBL" id="CALBWS010000013">
    <property type="protein sequence ID" value="CAH2715122.1"/>
    <property type="molecule type" value="Genomic_DNA"/>
</dbReference>
<evidence type="ECO:0000313" key="9">
    <source>
        <dbReference type="EMBL" id="CAH2715122.1"/>
    </source>
</evidence>
<name>A0ABN8KRR1_9BACI</name>
<dbReference type="Pfam" id="PF13247">
    <property type="entry name" value="Fer4_11"/>
    <property type="match status" value="1"/>
</dbReference>
<dbReference type="Gene3D" id="3.30.70.20">
    <property type="match status" value="2"/>
</dbReference>
<dbReference type="SUPFAM" id="SSF54862">
    <property type="entry name" value="4Fe-4S ferredoxins"/>
    <property type="match status" value="1"/>
</dbReference>
<evidence type="ECO:0000256" key="2">
    <source>
        <dbReference type="ARBA" id="ARBA00022485"/>
    </source>
</evidence>
<accession>A0ABN8KRR1</accession>
<keyword evidence="10" id="KW-1185">Reference proteome</keyword>
<evidence type="ECO:0000256" key="3">
    <source>
        <dbReference type="ARBA" id="ARBA00022723"/>
    </source>
</evidence>
<comment type="caution">
    <text evidence="9">The sequence shown here is derived from an EMBL/GenBank/DDBJ whole genome shotgun (WGS) entry which is preliminary data.</text>
</comment>
<organism evidence="9 10">
    <name type="scientific">Neobacillus rhizosphaerae</name>
    <dbReference type="NCBI Taxonomy" id="2880965"/>
    <lineage>
        <taxon>Bacteria</taxon>
        <taxon>Bacillati</taxon>
        <taxon>Bacillota</taxon>
        <taxon>Bacilli</taxon>
        <taxon>Bacillales</taxon>
        <taxon>Bacillaceae</taxon>
        <taxon>Neobacillus</taxon>
    </lineage>
</organism>
<dbReference type="InterPro" id="IPR050954">
    <property type="entry name" value="ET_IronSulfur_Cluster-Binding"/>
</dbReference>
<keyword evidence="6" id="KW-0408">Iron</keyword>
<dbReference type="InterPro" id="IPR017900">
    <property type="entry name" value="4Fe4S_Fe_S_CS"/>
</dbReference>
<dbReference type="Pfam" id="PF12800">
    <property type="entry name" value="Fer4_4"/>
    <property type="match status" value="1"/>
</dbReference>
<sequence length="185" mass="20586">MAKDQKAFYVDTTKCINCKTCEIACKDINNAALGQRIRKVRSFEVGEYPNIFVYNISMSCNHCEDPQCVKACPAGAYTKREDGIVVHNPDVCIGCRYCTWACPYGAPQFDEEVGKVRKCNMCIDNVEEGELPACVSACPTRAIEIGMLSDFENRPGSTISIHNLPSPNISKPSTRYKVKPEAMKR</sequence>
<feature type="domain" description="4Fe-4S ferredoxin-type" evidence="8">
    <location>
        <begin position="6"/>
        <end position="36"/>
    </location>
</feature>
<dbReference type="RefSeq" id="WP_248735419.1">
    <property type="nucleotide sequence ID" value="NZ_CALBWS010000013.1"/>
</dbReference>
<dbReference type="Proteomes" id="UP000838308">
    <property type="component" value="Unassembled WGS sequence"/>
</dbReference>
<keyword evidence="5" id="KW-0249">Electron transport</keyword>
<dbReference type="PROSITE" id="PS51379">
    <property type="entry name" value="4FE4S_FER_2"/>
    <property type="match status" value="3"/>
</dbReference>
<keyword evidence="1" id="KW-0813">Transport</keyword>
<dbReference type="PANTHER" id="PTHR43177">
    <property type="entry name" value="PROTEIN NRFC"/>
    <property type="match status" value="1"/>
</dbReference>
<feature type="domain" description="4Fe-4S ferredoxin-type" evidence="8">
    <location>
        <begin position="83"/>
        <end position="112"/>
    </location>
</feature>
<dbReference type="PROSITE" id="PS00198">
    <property type="entry name" value="4FE4S_FER_1"/>
    <property type="match status" value="1"/>
</dbReference>
<evidence type="ECO:0000313" key="10">
    <source>
        <dbReference type="Proteomes" id="UP000838308"/>
    </source>
</evidence>
<dbReference type="PANTHER" id="PTHR43177:SF5">
    <property type="entry name" value="ANAEROBIC DIMETHYL SULFOXIDE REDUCTASE CHAIN B-RELATED"/>
    <property type="match status" value="1"/>
</dbReference>
<dbReference type="InterPro" id="IPR017896">
    <property type="entry name" value="4Fe4S_Fe-S-bd"/>
</dbReference>
<keyword evidence="3" id="KW-0479">Metal-binding</keyword>
<dbReference type="CDD" id="cd16371">
    <property type="entry name" value="DMSOR_beta_like"/>
    <property type="match status" value="1"/>
</dbReference>
<gene>
    <name evidence="9" type="primary">dmsB_2</name>
    <name evidence="9" type="ORF">BACCIP111895_02306</name>
</gene>
<evidence type="ECO:0000256" key="6">
    <source>
        <dbReference type="ARBA" id="ARBA00023004"/>
    </source>
</evidence>
<evidence type="ECO:0000256" key="1">
    <source>
        <dbReference type="ARBA" id="ARBA00022448"/>
    </source>
</evidence>
<keyword evidence="4" id="KW-0677">Repeat</keyword>
<evidence type="ECO:0000256" key="5">
    <source>
        <dbReference type="ARBA" id="ARBA00022982"/>
    </source>
</evidence>
<feature type="domain" description="4Fe-4S ferredoxin-type" evidence="8">
    <location>
        <begin position="50"/>
        <end position="82"/>
    </location>
</feature>
<keyword evidence="7" id="KW-0411">Iron-sulfur</keyword>
<evidence type="ECO:0000256" key="4">
    <source>
        <dbReference type="ARBA" id="ARBA00022737"/>
    </source>
</evidence>
<protein>
    <submittedName>
        <fullName evidence="9">Anaerobic dimethyl sulfoxide reductase chain B</fullName>
    </submittedName>
</protein>